<evidence type="ECO:0000313" key="6">
    <source>
        <dbReference type="Proteomes" id="UP001596107"/>
    </source>
</evidence>
<gene>
    <name evidence="5" type="ORF">ACFPOD_08045</name>
</gene>
<evidence type="ECO:0000256" key="1">
    <source>
        <dbReference type="ARBA" id="ARBA00023015"/>
    </source>
</evidence>
<dbReference type="InterPro" id="IPR028082">
    <property type="entry name" value="Peripla_BP_I"/>
</dbReference>
<evidence type="ECO:0000259" key="4">
    <source>
        <dbReference type="PROSITE" id="PS50932"/>
    </source>
</evidence>
<keyword evidence="1" id="KW-0805">Transcription regulation</keyword>
<feature type="domain" description="HTH lacI-type" evidence="4">
    <location>
        <begin position="5"/>
        <end position="59"/>
    </location>
</feature>
<dbReference type="SUPFAM" id="SSF47413">
    <property type="entry name" value="lambda repressor-like DNA-binding domains"/>
    <property type="match status" value="1"/>
</dbReference>
<dbReference type="PANTHER" id="PTHR30146:SF109">
    <property type="entry name" value="HTH-TYPE TRANSCRIPTIONAL REGULATOR GALS"/>
    <property type="match status" value="1"/>
</dbReference>
<keyword evidence="6" id="KW-1185">Reference proteome</keyword>
<sequence length="330" mass="35956">MARRVTIKTIAEDLGISHMTVSRALSNSTNVRRETRELIRKRAAEMGYVKSAAASAMRGDATRIVGLLVPNLVNEFYARFANTLALLCEDNDLHLITHLTNDDPNRERLALMKLQELQTNAVVTVPAPATQPHGKQLFQGMKPIQFIRTQPLPFASDSIVIHDAEAIRQAVGHLVSRGHQRISYFGGHASLSSGRQRKAAFLEAMEAHNLTVHEGLIQTDSPSFEMGARKAAAVLAGQIDSSAIICGGFEISNGALDACLRANAVFPRDVAFVGYGDPGFYRWIQGGITTISLPIDQLAEQALQRLLQLDPDAPVQQHGFAAEFILRASA</sequence>
<evidence type="ECO:0000256" key="2">
    <source>
        <dbReference type="ARBA" id="ARBA00023125"/>
    </source>
</evidence>
<dbReference type="CDD" id="cd06267">
    <property type="entry name" value="PBP1_LacI_sugar_binding-like"/>
    <property type="match status" value="1"/>
</dbReference>
<dbReference type="PANTHER" id="PTHR30146">
    <property type="entry name" value="LACI-RELATED TRANSCRIPTIONAL REPRESSOR"/>
    <property type="match status" value="1"/>
</dbReference>
<dbReference type="SUPFAM" id="SSF53822">
    <property type="entry name" value="Periplasmic binding protein-like I"/>
    <property type="match status" value="1"/>
</dbReference>
<protein>
    <submittedName>
        <fullName evidence="5">LacI family DNA-binding transcriptional regulator</fullName>
    </submittedName>
</protein>
<dbReference type="Gene3D" id="3.40.50.2300">
    <property type="match status" value="2"/>
</dbReference>
<dbReference type="CDD" id="cd01392">
    <property type="entry name" value="HTH_LacI"/>
    <property type="match status" value="1"/>
</dbReference>
<dbReference type="EMBL" id="JBHSNB010000002">
    <property type="protein sequence ID" value="MFC5585058.1"/>
    <property type="molecule type" value="Genomic_DNA"/>
</dbReference>
<dbReference type="PROSITE" id="PS50932">
    <property type="entry name" value="HTH_LACI_2"/>
    <property type="match status" value="1"/>
</dbReference>
<dbReference type="Pfam" id="PF13377">
    <property type="entry name" value="Peripla_BP_3"/>
    <property type="match status" value="1"/>
</dbReference>
<dbReference type="Proteomes" id="UP001596107">
    <property type="component" value="Unassembled WGS sequence"/>
</dbReference>
<name>A0ABW0T8E4_9HYPH</name>
<keyword evidence="3" id="KW-0804">Transcription</keyword>
<accession>A0ABW0T8E4</accession>
<reference evidence="6" key="1">
    <citation type="journal article" date="2019" name="Int. J. Syst. Evol. Microbiol.">
        <title>The Global Catalogue of Microorganisms (GCM) 10K type strain sequencing project: providing services to taxonomists for standard genome sequencing and annotation.</title>
        <authorList>
            <consortium name="The Broad Institute Genomics Platform"/>
            <consortium name="The Broad Institute Genome Sequencing Center for Infectious Disease"/>
            <person name="Wu L."/>
            <person name="Ma J."/>
        </authorList>
    </citation>
    <scope>NUCLEOTIDE SEQUENCE [LARGE SCALE GENOMIC DNA]</scope>
    <source>
        <strain evidence="6">JCM 3366</strain>
    </source>
</reference>
<dbReference type="InterPro" id="IPR046335">
    <property type="entry name" value="LacI/GalR-like_sensor"/>
</dbReference>
<dbReference type="InterPro" id="IPR000843">
    <property type="entry name" value="HTH_LacI"/>
</dbReference>
<dbReference type="SMART" id="SM00354">
    <property type="entry name" value="HTH_LACI"/>
    <property type="match status" value="1"/>
</dbReference>
<evidence type="ECO:0000313" key="5">
    <source>
        <dbReference type="EMBL" id="MFC5585058.1"/>
    </source>
</evidence>
<proteinExistence type="predicted"/>
<dbReference type="InterPro" id="IPR010982">
    <property type="entry name" value="Lambda_DNA-bd_dom_sf"/>
</dbReference>
<comment type="caution">
    <text evidence="5">The sequence shown here is derived from an EMBL/GenBank/DDBJ whole genome shotgun (WGS) entry which is preliminary data.</text>
</comment>
<keyword evidence="2 5" id="KW-0238">DNA-binding</keyword>
<evidence type="ECO:0000256" key="3">
    <source>
        <dbReference type="ARBA" id="ARBA00023163"/>
    </source>
</evidence>
<dbReference type="Pfam" id="PF00356">
    <property type="entry name" value="LacI"/>
    <property type="match status" value="1"/>
</dbReference>
<dbReference type="Gene3D" id="1.10.260.40">
    <property type="entry name" value="lambda repressor-like DNA-binding domains"/>
    <property type="match status" value="1"/>
</dbReference>
<dbReference type="GO" id="GO:0003677">
    <property type="term" value="F:DNA binding"/>
    <property type="evidence" value="ECO:0007669"/>
    <property type="project" value="UniProtKB-KW"/>
</dbReference>
<organism evidence="5 6">
    <name type="scientific">Nitratireductor kimnyeongensis</name>
    <dbReference type="NCBI Taxonomy" id="430679"/>
    <lineage>
        <taxon>Bacteria</taxon>
        <taxon>Pseudomonadati</taxon>
        <taxon>Pseudomonadota</taxon>
        <taxon>Alphaproteobacteria</taxon>
        <taxon>Hyphomicrobiales</taxon>
        <taxon>Phyllobacteriaceae</taxon>
        <taxon>Nitratireductor</taxon>
    </lineage>
</organism>
<dbReference type="RefSeq" id="WP_223021598.1">
    <property type="nucleotide sequence ID" value="NZ_CP078143.1"/>
</dbReference>